<dbReference type="InterPro" id="IPR008978">
    <property type="entry name" value="HSP20-like_chaperone"/>
</dbReference>
<dbReference type="InterPro" id="IPR002068">
    <property type="entry name" value="A-crystallin/Hsp20_dom"/>
</dbReference>
<accession>A0A8C6XNS0</accession>
<name>A0A8C6XNS0_NAJNA</name>
<dbReference type="OrthoDB" id="8946669at2759"/>
<dbReference type="GO" id="GO:0042026">
    <property type="term" value="P:protein refolding"/>
    <property type="evidence" value="ECO:0007669"/>
    <property type="project" value="TreeGrafter"/>
</dbReference>
<dbReference type="GO" id="GO:0009408">
    <property type="term" value="P:response to heat"/>
    <property type="evidence" value="ECO:0007669"/>
    <property type="project" value="TreeGrafter"/>
</dbReference>
<dbReference type="PROSITE" id="PS01031">
    <property type="entry name" value="SHSP"/>
    <property type="match status" value="1"/>
</dbReference>
<dbReference type="AlphaFoldDB" id="A0A8C6XNS0"/>
<dbReference type="OMA" id="SFGRQPD"/>
<evidence type="ECO:0000259" key="4">
    <source>
        <dbReference type="PROSITE" id="PS01031"/>
    </source>
</evidence>
<dbReference type="Proteomes" id="UP000694559">
    <property type="component" value="Unplaced"/>
</dbReference>
<dbReference type="GO" id="GO:0005634">
    <property type="term" value="C:nucleus"/>
    <property type="evidence" value="ECO:0007669"/>
    <property type="project" value="TreeGrafter"/>
</dbReference>
<proteinExistence type="inferred from homology"/>
<dbReference type="GO" id="GO:0051082">
    <property type="term" value="F:unfolded protein binding"/>
    <property type="evidence" value="ECO:0007669"/>
    <property type="project" value="TreeGrafter"/>
</dbReference>
<reference evidence="5" key="2">
    <citation type="submission" date="2025-09" db="UniProtKB">
        <authorList>
            <consortium name="Ensembl"/>
        </authorList>
    </citation>
    <scope>IDENTIFICATION</scope>
</reference>
<protein>
    <recommendedName>
        <fullName evidence="4">SHSP domain-containing protein</fullName>
    </recommendedName>
</protein>
<keyword evidence="1" id="KW-0346">Stress response</keyword>
<organism evidence="5 6">
    <name type="scientific">Naja naja</name>
    <name type="common">Indian cobra</name>
    <dbReference type="NCBI Taxonomy" id="35670"/>
    <lineage>
        <taxon>Eukaryota</taxon>
        <taxon>Metazoa</taxon>
        <taxon>Chordata</taxon>
        <taxon>Craniata</taxon>
        <taxon>Vertebrata</taxon>
        <taxon>Euteleostomi</taxon>
        <taxon>Lepidosauria</taxon>
        <taxon>Squamata</taxon>
        <taxon>Bifurcata</taxon>
        <taxon>Unidentata</taxon>
        <taxon>Episquamata</taxon>
        <taxon>Toxicofera</taxon>
        <taxon>Serpentes</taxon>
        <taxon>Colubroidea</taxon>
        <taxon>Elapidae</taxon>
        <taxon>Elapinae</taxon>
        <taxon>Naja</taxon>
    </lineage>
</organism>
<evidence type="ECO:0000256" key="3">
    <source>
        <dbReference type="RuleBase" id="RU003616"/>
    </source>
</evidence>
<dbReference type="PANTHER" id="PTHR45640:SF2">
    <property type="entry name" value="HEAT SHOCK PROTEIN BETA-11-RELATED"/>
    <property type="match status" value="1"/>
</dbReference>
<dbReference type="SUPFAM" id="SSF49764">
    <property type="entry name" value="HSP20-like chaperones"/>
    <property type="match status" value="1"/>
</dbReference>
<dbReference type="InterPro" id="IPR001436">
    <property type="entry name" value="Alpha-crystallin/sHSP_animal"/>
</dbReference>
<comment type="similarity">
    <text evidence="2 3">Belongs to the small heat shock protein (HSP20) family.</text>
</comment>
<dbReference type="Gene3D" id="2.60.40.790">
    <property type="match status" value="1"/>
</dbReference>
<evidence type="ECO:0000313" key="6">
    <source>
        <dbReference type="Proteomes" id="UP000694559"/>
    </source>
</evidence>
<dbReference type="Ensembl" id="ENSNNAT00000017732.1">
    <property type="protein sequence ID" value="ENSNNAP00000016897.1"/>
    <property type="gene ID" value="ENSNNAG00000011339.1"/>
</dbReference>
<dbReference type="PANTHER" id="PTHR45640">
    <property type="entry name" value="HEAT SHOCK PROTEIN HSP-12.2-RELATED"/>
    <property type="match status" value="1"/>
</dbReference>
<dbReference type="GeneTree" id="ENSGT00950000185241"/>
<evidence type="ECO:0000313" key="5">
    <source>
        <dbReference type="Ensembl" id="ENSNNAP00000016897.1"/>
    </source>
</evidence>
<reference evidence="5" key="1">
    <citation type="submission" date="2025-08" db="UniProtKB">
        <authorList>
            <consortium name="Ensembl"/>
        </authorList>
    </citation>
    <scope>IDENTIFICATION</scope>
</reference>
<keyword evidence="6" id="KW-1185">Reference proteome</keyword>
<dbReference type="GO" id="GO:0005737">
    <property type="term" value="C:cytoplasm"/>
    <property type="evidence" value="ECO:0007669"/>
    <property type="project" value="TreeGrafter"/>
</dbReference>
<dbReference type="Pfam" id="PF00011">
    <property type="entry name" value="HSP20"/>
    <property type="match status" value="1"/>
</dbReference>
<evidence type="ECO:0000256" key="1">
    <source>
        <dbReference type="ARBA" id="ARBA00023016"/>
    </source>
</evidence>
<feature type="domain" description="SHSP" evidence="4">
    <location>
        <begin position="53"/>
        <end position="165"/>
    </location>
</feature>
<sequence length="182" mass="19991">MASQGSGRRQPRCVLPELPLPWSFCRQPDGEARRRAGGVGAPRLFGGRFNETERLRVVLLPLFLGGRGCWHQLALDVAGFSAEELTVTLEGRQLTVAGKQEKEAAGGDGSVCRERRQVRQELLLPPDADLEALTCALGHDGQLHLRAPRLERIIPVTRGEEVPVHPSAPFRLIVMGRGSFCR</sequence>
<evidence type="ECO:0000256" key="2">
    <source>
        <dbReference type="PROSITE-ProRule" id="PRU00285"/>
    </source>
</evidence>